<proteinExistence type="predicted"/>
<dbReference type="PANTHER" id="PTHR43581:SF2">
    <property type="entry name" value="EXCINUCLEASE ATPASE SUBUNIT"/>
    <property type="match status" value="1"/>
</dbReference>
<evidence type="ECO:0000259" key="1">
    <source>
        <dbReference type="Pfam" id="PF13175"/>
    </source>
</evidence>
<evidence type="ECO:0000313" key="2">
    <source>
        <dbReference type="EMBL" id="CAA6823258.1"/>
    </source>
</evidence>
<dbReference type="CDD" id="cd00267">
    <property type="entry name" value="ABC_ATPase"/>
    <property type="match status" value="1"/>
</dbReference>
<sequence length="335" mass="38614">MELQLKNIGMIKEANVKLDGLTVIAGENDTGKSTVGKVFYVLVKGMKLFVSEWKEKNAENLSTSLLAVYFLLFKKTKLENNASMLFKDKEDELVELKGQDYTSDKDHTHGVSFCKKTKIEDIVFLETPLVWSFTDFFRDIAQVESQMNIKLDYPYLMKDLTFKLHIKNASNGLDIRDKVIPLMGGEFKKDEVGRYYFDKNGQRIELVNTATGIKYFGIFQVLSQNNYLNKDTVLVLDEPEVHLHPKWQLKMAELIVDLVKNGIKILVNSHSPYMIEALQRYGELSEINADFYLAEDAYIKKENDSNSETLAKIFEKLSEPFDVFEEMESERFQNG</sequence>
<dbReference type="InterPro" id="IPR027417">
    <property type="entry name" value="P-loop_NTPase"/>
</dbReference>
<dbReference type="Gene3D" id="3.40.50.300">
    <property type="entry name" value="P-loop containing nucleotide triphosphate hydrolases"/>
    <property type="match status" value="1"/>
</dbReference>
<dbReference type="InterPro" id="IPR051396">
    <property type="entry name" value="Bact_Antivir_Def_Nuclease"/>
</dbReference>
<dbReference type="PANTHER" id="PTHR43581">
    <property type="entry name" value="ATP/GTP PHOSPHATASE"/>
    <property type="match status" value="1"/>
</dbReference>
<organism evidence="2">
    <name type="scientific">uncultured Sulfurovum sp</name>
    <dbReference type="NCBI Taxonomy" id="269237"/>
    <lineage>
        <taxon>Bacteria</taxon>
        <taxon>Pseudomonadati</taxon>
        <taxon>Campylobacterota</taxon>
        <taxon>Epsilonproteobacteria</taxon>
        <taxon>Campylobacterales</taxon>
        <taxon>Sulfurovaceae</taxon>
        <taxon>Sulfurovum</taxon>
        <taxon>environmental samples</taxon>
    </lineage>
</organism>
<dbReference type="AlphaFoldDB" id="A0A6S6U4Z8"/>
<reference evidence="2" key="1">
    <citation type="submission" date="2020-01" db="EMBL/GenBank/DDBJ databases">
        <authorList>
            <person name="Meier V. D."/>
            <person name="Meier V D."/>
        </authorList>
    </citation>
    <scope>NUCLEOTIDE SEQUENCE</scope>
    <source>
        <strain evidence="2">HLG_WM_MAG_03</strain>
    </source>
</reference>
<dbReference type="Pfam" id="PF13175">
    <property type="entry name" value="AAA_15"/>
    <property type="match status" value="1"/>
</dbReference>
<dbReference type="InterPro" id="IPR041685">
    <property type="entry name" value="AAA_GajA/Old/RecF-like"/>
</dbReference>
<feature type="domain" description="Endonuclease GajA/Old nuclease/RecF-like AAA" evidence="1">
    <location>
        <begin position="180"/>
        <end position="275"/>
    </location>
</feature>
<dbReference type="EMBL" id="CACVAR010000348">
    <property type="protein sequence ID" value="CAA6823258.1"/>
    <property type="molecule type" value="Genomic_DNA"/>
</dbReference>
<accession>A0A6S6U4Z8</accession>
<name>A0A6S6U4Z8_9BACT</name>
<protein>
    <submittedName>
        <fullName evidence="2">ABC transporter, ATP-binding protein</fullName>
    </submittedName>
</protein>
<dbReference type="SUPFAM" id="SSF52540">
    <property type="entry name" value="P-loop containing nucleoside triphosphate hydrolases"/>
    <property type="match status" value="1"/>
</dbReference>
<dbReference type="GO" id="GO:0016887">
    <property type="term" value="F:ATP hydrolysis activity"/>
    <property type="evidence" value="ECO:0007669"/>
    <property type="project" value="InterPro"/>
</dbReference>
<gene>
    <name evidence="2" type="ORF">HELGO_WM57034</name>
</gene>
<keyword evidence="2" id="KW-0067">ATP-binding</keyword>
<dbReference type="GO" id="GO:0005524">
    <property type="term" value="F:ATP binding"/>
    <property type="evidence" value="ECO:0007669"/>
    <property type="project" value="UniProtKB-KW"/>
</dbReference>
<keyword evidence="2" id="KW-0547">Nucleotide-binding</keyword>